<dbReference type="Proteomes" id="UP000031014">
    <property type="component" value="Unassembled WGS sequence"/>
</dbReference>
<name>A0A0A8X276_MESS1</name>
<dbReference type="AlphaFoldDB" id="A0A0A8X276"/>
<evidence type="ECO:0000313" key="2">
    <source>
        <dbReference type="Proteomes" id="UP000031014"/>
    </source>
</evidence>
<comment type="caution">
    <text evidence="1">The sequence shown here is derived from an EMBL/GenBank/DDBJ whole genome shotgun (WGS) entry which is preliminary data.</text>
</comment>
<organism evidence="1 2">
    <name type="scientific">Mesobacillus selenatarsenatis (strain DSM 18680 / JCM 14380 / FERM P-15431 / SF-1)</name>
    <dbReference type="NCBI Taxonomy" id="1321606"/>
    <lineage>
        <taxon>Bacteria</taxon>
        <taxon>Bacillati</taxon>
        <taxon>Bacillota</taxon>
        <taxon>Bacilli</taxon>
        <taxon>Bacillales</taxon>
        <taxon>Bacillaceae</taxon>
        <taxon>Mesobacillus</taxon>
    </lineage>
</organism>
<reference evidence="1 2" key="1">
    <citation type="submission" date="2013-06" db="EMBL/GenBank/DDBJ databases">
        <title>Whole genome shotgun sequence of Bacillus selenatarsenatis SF-1.</title>
        <authorList>
            <person name="Kuroda M."/>
            <person name="Sei K."/>
            <person name="Yamashita M."/>
            <person name="Ike M."/>
        </authorList>
    </citation>
    <scope>NUCLEOTIDE SEQUENCE [LARGE SCALE GENOMIC DNA]</scope>
    <source>
        <strain evidence="1 2">SF-1</strain>
    </source>
</reference>
<gene>
    <name evidence="1" type="ORF">SAMD00020551_2237</name>
</gene>
<evidence type="ECO:0000313" key="1">
    <source>
        <dbReference type="EMBL" id="GAM14090.1"/>
    </source>
</evidence>
<proteinExistence type="predicted"/>
<accession>A0A0A8X276</accession>
<dbReference type="EMBL" id="BASE01000045">
    <property type="protein sequence ID" value="GAM14090.1"/>
    <property type="molecule type" value="Genomic_DNA"/>
</dbReference>
<keyword evidence="2" id="KW-1185">Reference proteome</keyword>
<sequence>MVQFKREKAEVQPTIYLYAGRKLLTNRVSISTIDTWKSTILKGSQQFSGITVLRRK</sequence>
<protein>
    <submittedName>
        <fullName evidence="1">Uncharacterized protein</fullName>
    </submittedName>
</protein>